<dbReference type="STRING" id="582744.Msip34_0868"/>
<evidence type="ECO:0000256" key="1">
    <source>
        <dbReference type="SAM" id="Phobius"/>
    </source>
</evidence>
<dbReference type="RefSeq" id="WP_015829672.1">
    <property type="nucleotide sequence ID" value="NC_012969.1"/>
</dbReference>
<evidence type="ECO:0008006" key="5">
    <source>
        <dbReference type="Google" id="ProtNLM"/>
    </source>
</evidence>
<protein>
    <recommendedName>
        <fullName evidence="5">MxaA protein</fullName>
    </recommendedName>
</protein>
<dbReference type="eggNOG" id="ENOG5030HS7">
    <property type="taxonomic scope" value="Bacteria"/>
</dbReference>
<dbReference type="OrthoDB" id="8532455at2"/>
<dbReference type="KEGG" id="mei:Msip34_0868"/>
<dbReference type="AlphaFoldDB" id="C6XC41"/>
<sequence precursor="true">MMINSRILSLILVVLSVHGIPAALADSQPNPQVLVTEINPARDVGYHVGDILHRTIILKAPASYKLLDTSLPLKGTEKKYRGQNQGVEVRSVDISEKQQGAFNIYTLKLQYQVFTNNVVVKPSQLPAEYVKFGGEGRVFQVRIPYWSFRISPLAVYGSVKIENDMSQLRGPLLLDDSQQKLALWIALGTLALSLLGLLYILGNRRWLPRMGGEFARAYRDIKKIRKQNLGLQTGMTRMHHALNQSSGGSVFSADDIIARKPGFASMRDELNQFFRLSRSVFFDATAKHQVQGDPEQWLQQFCRHCRDCERGLSK</sequence>
<evidence type="ECO:0000313" key="3">
    <source>
        <dbReference type="EMBL" id="ACT50116.1"/>
    </source>
</evidence>
<feature type="chain" id="PRO_5002972599" description="MxaA protein" evidence="2">
    <location>
        <begin position="26"/>
        <end position="314"/>
    </location>
</feature>
<dbReference type="Proteomes" id="UP000002743">
    <property type="component" value="Chromosome"/>
</dbReference>
<keyword evidence="2" id="KW-0732">Signal</keyword>
<keyword evidence="1" id="KW-0472">Membrane</keyword>
<dbReference type="EMBL" id="CP001674">
    <property type="protein sequence ID" value="ACT50116.1"/>
    <property type="molecule type" value="Genomic_DNA"/>
</dbReference>
<evidence type="ECO:0000313" key="4">
    <source>
        <dbReference type="Proteomes" id="UP000002743"/>
    </source>
</evidence>
<dbReference type="HOGENOM" id="CLU_076860_0_0_4"/>
<name>C6XC41_METGS</name>
<organism evidence="3 4">
    <name type="scientific">Methylovorus glucosotrophus (strain SIP3-4)</name>
    <dbReference type="NCBI Taxonomy" id="582744"/>
    <lineage>
        <taxon>Bacteria</taxon>
        <taxon>Pseudomonadati</taxon>
        <taxon>Pseudomonadota</taxon>
        <taxon>Betaproteobacteria</taxon>
        <taxon>Nitrosomonadales</taxon>
        <taxon>Methylophilaceae</taxon>
        <taxon>Methylovorus</taxon>
    </lineage>
</organism>
<reference evidence="4" key="1">
    <citation type="submission" date="2009-07" db="EMBL/GenBank/DDBJ databases">
        <title>Complete sequence of chromosome of Methylovorus sp. SIP3-4.</title>
        <authorList>
            <person name="Lucas S."/>
            <person name="Copeland A."/>
            <person name="Lapidus A."/>
            <person name="Glavina del Rio T."/>
            <person name="Tice H."/>
            <person name="Bruce D."/>
            <person name="Goodwin L."/>
            <person name="Pitluck S."/>
            <person name="Clum A."/>
            <person name="Larimer F."/>
            <person name="Land M."/>
            <person name="Hauser L."/>
            <person name="Kyrpides N."/>
            <person name="Mikhailova N."/>
            <person name="Kayluzhnaya M."/>
            <person name="Chistoserdova L."/>
        </authorList>
    </citation>
    <scope>NUCLEOTIDE SEQUENCE [LARGE SCALE GENOMIC DNA]</scope>
    <source>
        <strain evidence="4">SIP3-4</strain>
    </source>
</reference>
<gene>
    <name evidence="3" type="ordered locus">Msip34_0868</name>
</gene>
<feature type="signal peptide" evidence="2">
    <location>
        <begin position="1"/>
        <end position="25"/>
    </location>
</feature>
<keyword evidence="4" id="KW-1185">Reference proteome</keyword>
<proteinExistence type="predicted"/>
<keyword evidence="1" id="KW-1133">Transmembrane helix</keyword>
<reference evidence="3 4" key="2">
    <citation type="journal article" date="2011" name="J. Bacteriol.">
        <title>Genomes of three methylotrophs from a single niche uncover genetic and metabolic divergence of Methylophilaceae.</title>
        <authorList>
            <person name="Lapidus A."/>
            <person name="Clum A."/>
            <person name="Labutti K."/>
            <person name="Kaluzhnaya M.G."/>
            <person name="Lim S."/>
            <person name="Beck D.A."/>
            <person name="Glavina Del Rio T."/>
            <person name="Nolan M."/>
            <person name="Mavromatis K."/>
            <person name="Huntemann M."/>
            <person name="Lucas S."/>
            <person name="Lidstrom M.E."/>
            <person name="Ivanova N."/>
            <person name="Chistoserdova L."/>
        </authorList>
    </citation>
    <scope>NUCLEOTIDE SEQUENCE [LARGE SCALE GENOMIC DNA]</scope>
    <source>
        <strain evidence="3 4">SIP3-4</strain>
    </source>
</reference>
<keyword evidence="1" id="KW-0812">Transmembrane</keyword>
<accession>C6XC41</accession>
<evidence type="ECO:0000256" key="2">
    <source>
        <dbReference type="SAM" id="SignalP"/>
    </source>
</evidence>
<feature type="transmembrane region" description="Helical" evidence="1">
    <location>
        <begin position="181"/>
        <end position="201"/>
    </location>
</feature>